<dbReference type="GO" id="GO:0000271">
    <property type="term" value="P:polysaccharide biosynthetic process"/>
    <property type="evidence" value="ECO:0007669"/>
    <property type="project" value="TreeGrafter"/>
</dbReference>
<dbReference type="Gene3D" id="3.40.640.10">
    <property type="entry name" value="Type I PLP-dependent aspartate aminotransferase-like (Major domain)"/>
    <property type="match status" value="1"/>
</dbReference>
<evidence type="ECO:0000256" key="2">
    <source>
        <dbReference type="PIRSR" id="PIRSR000390-1"/>
    </source>
</evidence>
<dbReference type="Gene3D" id="3.90.1150.10">
    <property type="entry name" value="Aspartate Aminotransferase, domain 1"/>
    <property type="match status" value="1"/>
</dbReference>
<dbReference type="GO" id="GO:0030170">
    <property type="term" value="F:pyridoxal phosphate binding"/>
    <property type="evidence" value="ECO:0007669"/>
    <property type="project" value="TreeGrafter"/>
</dbReference>
<dbReference type="OrthoDB" id="9804264at2"/>
<comment type="cofactor">
    <cofactor evidence="1">
        <name>pyridoxal 5'-phosphate</name>
        <dbReference type="ChEBI" id="CHEBI:597326"/>
    </cofactor>
</comment>
<dbReference type="InterPro" id="IPR015424">
    <property type="entry name" value="PyrdxlP-dep_Trfase"/>
</dbReference>
<protein>
    <submittedName>
        <fullName evidence="5">dTDP-4-amino-4,6-dideoxygalactose transaminase</fullName>
    </submittedName>
</protein>
<reference evidence="5 6" key="1">
    <citation type="submission" date="2018-03" db="EMBL/GenBank/DDBJ databases">
        <title>Genomic Encyclopedia of Archaeal and Bacterial Type Strains, Phase II (KMG-II): from individual species to whole genera.</title>
        <authorList>
            <person name="Goeker M."/>
        </authorList>
    </citation>
    <scope>NUCLEOTIDE SEQUENCE [LARGE SCALE GENOMIC DNA]</scope>
    <source>
        <strain evidence="5 6">DSM 45312</strain>
    </source>
</reference>
<evidence type="ECO:0000256" key="1">
    <source>
        <dbReference type="ARBA" id="ARBA00001933"/>
    </source>
</evidence>
<dbReference type="EMBL" id="PYGA01000001">
    <property type="protein sequence ID" value="PSL00537.1"/>
    <property type="molecule type" value="Genomic_DNA"/>
</dbReference>
<dbReference type="InterPro" id="IPR000653">
    <property type="entry name" value="DegT/StrS_aminotransferase"/>
</dbReference>
<dbReference type="InterPro" id="IPR015422">
    <property type="entry name" value="PyrdxlP-dep_Trfase_small"/>
</dbReference>
<dbReference type="AlphaFoldDB" id="A0A2P8DTJ2"/>
<dbReference type="PROSITE" id="PS50890">
    <property type="entry name" value="PUA"/>
    <property type="match status" value="1"/>
</dbReference>
<gene>
    <name evidence="5" type="ORF">CLV63_10111</name>
</gene>
<dbReference type="PANTHER" id="PTHR30244:SF34">
    <property type="entry name" value="DTDP-4-AMINO-4,6-DIDEOXYGALACTOSE TRANSAMINASE"/>
    <property type="match status" value="1"/>
</dbReference>
<dbReference type="InterPro" id="IPR015421">
    <property type="entry name" value="PyrdxlP-dep_Trfase_major"/>
</dbReference>
<keyword evidence="3 4" id="KW-0663">Pyridoxal phosphate</keyword>
<comment type="similarity">
    <text evidence="4">Belongs to the DegT/DnrJ/EryC1 family.</text>
</comment>
<comment type="caution">
    <text evidence="5">The sequence shown here is derived from an EMBL/GenBank/DDBJ whole genome shotgun (WGS) entry which is preliminary data.</text>
</comment>
<dbReference type="RefSeq" id="WP_106580755.1">
    <property type="nucleotide sequence ID" value="NZ_PYGA01000001.1"/>
</dbReference>
<evidence type="ECO:0000256" key="4">
    <source>
        <dbReference type="RuleBase" id="RU004508"/>
    </source>
</evidence>
<feature type="modified residue" description="N6-(pyridoxal phosphate)lysine" evidence="3">
    <location>
        <position position="192"/>
    </location>
</feature>
<evidence type="ECO:0000313" key="5">
    <source>
        <dbReference type="EMBL" id="PSL00537.1"/>
    </source>
</evidence>
<dbReference type="Pfam" id="PF01041">
    <property type="entry name" value="DegT_DnrJ_EryC1"/>
    <property type="match status" value="1"/>
</dbReference>
<dbReference type="CDD" id="cd00616">
    <property type="entry name" value="AHBA_syn"/>
    <property type="match status" value="1"/>
</dbReference>
<organism evidence="5 6">
    <name type="scientific">Murinocardiopsis flavida</name>
    <dbReference type="NCBI Taxonomy" id="645275"/>
    <lineage>
        <taxon>Bacteria</taxon>
        <taxon>Bacillati</taxon>
        <taxon>Actinomycetota</taxon>
        <taxon>Actinomycetes</taxon>
        <taxon>Streptosporangiales</taxon>
        <taxon>Nocardiopsidaceae</taxon>
        <taxon>Murinocardiopsis</taxon>
    </lineage>
</organism>
<sequence length="373" mass="40848">MIPLFKVNMSEQAPAAVAEVLASGQIGQGPKVVEFEERLAERLGSHRVATVNSATSGLHLALHMVDTADGRGPDPDAEVLTTPLTMEATNWTILANRLRIRWVDTDPGTLNMDLDDLARKIGPKTRAIVVVHLFGYPIDYERLDKVLDDAEASHGFRPVVIEDCAHAWGATYRGTPVGTRGNIAVFSFQAVKHLVCGDGGALVLPDDALLQRARLLRWFGIEREARLAKPPDVAEWGFKFHLTDINAAMGLANLDEADAAVAACRANAAFYDRELSGLERVELTDRSPDHVSSYWAYPLLVADRPAFIRHMTDAGVMTSVVHRRNDLHSCVSEFTAPLPGLDAVAERLVCLPVGPWVTEAQREQIVTAVRAPW</sequence>
<accession>A0A2P8DTJ2</accession>
<feature type="active site" description="Proton acceptor" evidence="2">
    <location>
        <position position="192"/>
    </location>
</feature>
<evidence type="ECO:0000256" key="3">
    <source>
        <dbReference type="PIRSR" id="PIRSR000390-2"/>
    </source>
</evidence>
<proteinExistence type="inferred from homology"/>
<dbReference type="PIRSF" id="PIRSF000390">
    <property type="entry name" value="PLP_StrS"/>
    <property type="match status" value="1"/>
</dbReference>
<dbReference type="GO" id="GO:0008483">
    <property type="term" value="F:transaminase activity"/>
    <property type="evidence" value="ECO:0007669"/>
    <property type="project" value="TreeGrafter"/>
</dbReference>
<dbReference type="SUPFAM" id="SSF53383">
    <property type="entry name" value="PLP-dependent transferases"/>
    <property type="match status" value="1"/>
</dbReference>
<evidence type="ECO:0000313" key="6">
    <source>
        <dbReference type="Proteomes" id="UP000240542"/>
    </source>
</evidence>
<dbReference type="Proteomes" id="UP000240542">
    <property type="component" value="Unassembled WGS sequence"/>
</dbReference>
<keyword evidence="6" id="KW-1185">Reference proteome</keyword>
<name>A0A2P8DTJ2_9ACTN</name>
<dbReference type="PANTHER" id="PTHR30244">
    <property type="entry name" value="TRANSAMINASE"/>
    <property type="match status" value="1"/>
</dbReference>